<evidence type="ECO:0000313" key="2">
    <source>
        <dbReference type="EMBL" id="CAD8338857.1"/>
    </source>
</evidence>
<name>A0A7R9WXJ3_9STRA</name>
<gene>
    <name evidence="2" type="ORF">CAUS1442_LOCUS10990</name>
</gene>
<keyword evidence="1" id="KW-1133">Transmembrane helix</keyword>
<protein>
    <submittedName>
        <fullName evidence="2">Uncharacterized protein</fullName>
    </submittedName>
</protein>
<keyword evidence="1" id="KW-0472">Membrane</keyword>
<feature type="transmembrane region" description="Helical" evidence="1">
    <location>
        <begin position="46"/>
        <end position="64"/>
    </location>
</feature>
<accession>A0A7R9WXJ3</accession>
<organism evidence="2">
    <name type="scientific">Craspedostauros australis</name>
    <dbReference type="NCBI Taxonomy" id="1486917"/>
    <lineage>
        <taxon>Eukaryota</taxon>
        <taxon>Sar</taxon>
        <taxon>Stramenopiles</taxon>
        <taxon>Ochrophyta</taxon>
        <taxon>Bacillariophyta</taxon>
        <taxon>Bacillariophyceae</taxon>
        <taxon>Bacillariophycidae</taxon>
        <taxon>Naviculales</taxon>
        <taxon>Naviculaceae</taxon>
        <taxon>Craspedostauros</taxon>
    </lineage>
</organism>
<dbReference type="AlphaFoldDB" id="A0A7R9WXJ3"/>
<proteinExistence type="predicted"/>
<keyword evidence="1" id="KW-0812">Transmembrane</keyword>
<reference evidence="2" key="1">
    <citation type="submission" date="2021-01" db="EMBL/GenBank/DDBJ databases">
        <authorList>
            <person name="Corre E."/>
            <person name="Pelletier E."/>
            <person name="Niang G."/>
            <person name="Scheremetjew M."/>
            <person name="Finn R."/>
            <person name="Kale V."/>
            <person name="Holt S."/>
            <person name="Cochrane G."/>
            <person name="Meng A."/>
            <person name="Brown T."/>
            <person name="Cohen L."/>
        </authorList>
    </citation>
    <scope>NUCLEOTIDE SEQUENCE</scope>
    <source>
        <strain evidence="2">CCMP3328</strain>
    </source>
</reference>
<sequence length="194" mass="22121">MESVHKTGALKEYDFPSLWEHLSLTLSFHSICVPTSLHVILCECQLLSMLLLLCMVVLFTRAAVHDMCAAQSRQKSGMESMHTIGALEEYDFRSLWEHLSFTPSFFSICILTSLHVILTIESMSDWLAWHDMIQTAPILWYCSHTLSSRMMDSTPTMCLNCCNIVSLEGAVREKRTKPPEDFIAVAEDLIWSKK</sequence>
<dbReference type="EMBL" id="HBEF01017725">
    <property type="protein sequence ID" value="CAD8338857.1"/>
    <property type="molecule type" value="Transcribed_RNA"/>
</dbReference>
<evidence type="ECO:0000256" key="1">
    <source>
        <dbReference type="SAM" id="Phobius"/>
    </source>
</evidence>